<dbReference type="GO" id="GO:0045596">
    <property type="term" value="P:negative regulation of cell differentiation"/>
    <property type="evidence" value="ECO:0007669"/>
    <property type="project" value="UniProtKB-ARBA"/>
</dbReference>
<dbReference type="InterPro" id="IPR036236">
    <property type="entry name" value="Znf_C2H2_sf"/>
</dbReference>
<dbReference type="PROSITE" id="PS50157">
    <property type="entry name" value="ZINC_FINGER_C2H2_2"/>
    <property type="match status" value="4"/>
</dbReference>
<keyword evidence="5" id="KW-0479">Metal-binding</keyword>
<accession>A0A9Q0DJ62</accession>
<keyword evidence="7 12" id="KW-0863">Zinc-finger</keyword>
<dbReference type="InterPro" id="IPR050688">
    <property type="entry name" value="Zinc_finger/UBP_domain"/>
</dbReference>
<proteinExistence type="predicted"/>
<feature type="domain" description="C2H2-type" evidence="14">
    <location>
        <begin position="229"/>
        <end position="256"/>
    </location>
</feature>
<feature type="compositionally biased region" description="Polar residues" evidence="13">
    <location>
        <begin position="788"/>
        <end position="800"/>
    </location>
</feature>
<name>A0A9Q0DJ62_9TELE</name>
<dbReference type="FunFam" id="3.30.160.60:FF:000805">
    <property type="entry name" value="RE1-silencing transcription factor B"/>
    <property type="match status" value="1"/>
</dbReference>
<evidence type="ECO:0000256" key="9">
    <source>
        <dbReference type="ARBA" id="ARBA00023015"/>
    </source>
</evidence>
<dbReference type="GO" id="GO:0045944">
    <property type="term" value="P:positive regulation of transcription by RNA polymerase II"/>
    <property type="evidence" value="ECO:0007669"/>
    <property type="project" value="TreeGrafter"/>
</dbReference>
<feature type="compositionally biased region" description="Basic residues" evidence="13">
    <location>
        <begin position="641"/>
        <end position="652"/>
    </location>
</feature>
<dbReference type="FunFam" id="3.30.160.60:FF:002804">
    <property type="entry name" value="RE1-silencing transcription factor"/>
    <property type="match status" value="1"/>
</dbReference>
<dbReference type="GO" id="GO:0045664">
    <property type="term" value="P:regulation of neuron differentiation"/>
    <property type="evidence" value="ECO:0007669"/>
    <property type="project" value="UniProtKB-ARBA"/>
</dbReference>
<feature type="compositionally biased region" description="Polar residues" evidence="13">
    <location>
        <begin position="728"/>
        <end position="740"/>
    </location>
</feature>
<keyword evidence="9" id="KW-0805">Transcription regulation</keyword>
<feature type="compositionally biased region" description="Basic and acidic residues" evidence="13">
    <location>
        <begin position="691"/>
        <end position="704"/>
    </location>
</feature>
<evidence type="ECO:0000256" key="1">
    <source>
        <dbReference type="ARBA" id="ARBA00004123"/>
    </source>
</evidence>
<organism evidence="15 16">
    <name type="scientific">Muraenolepis orangiensis</name>
    <name type="common">Patagonian moray cod</name>
    <dbReference type="NCBI Taxonomy" id="630683"/>
    <lineage>
        <taxon>Eukaryota</taxon>
        <taxon>Metazoa</taxon>
        <taxon>Chordata</taxon>
        <taxon>Craniata</taxon>
        <taxon>Vertebrata</taxon>
        <taxon>Euteleostomi</taxon>
        <taxon>Actinopterygii</taxon>
        <taxon>Neopterygii</taxon>
        <taxon>Teleostei</taxon>
        <taxon>Neoteleostei</taxon>
        <taxon>Acanthomorphata</taxon>
        <taxon>Zeiogadaria</taxon>
        <taxon>Gadariae</taxon>
        <taxon>Gadiformes</taxon>
        <taxon>Muraenolepidoidei</taxon>
        <taxon>Muraenolepididae</taxon>
        <taxon>Muraenolepis</taxon>
    </lineage>
</organism>
<feature type="region of interest" description="Disordered" evidence="13">
    <location>
        <begin position="202"/>
        <end position="223"/>
    </location>
</feature>
<evidence type="ECO:0000256" key="13">
    <source>
        <dbReference type="SAM" id="MobiDB-lite"/>
    </source>
</evidence>
<dbReference type="FunFam" id="3.30.160.60:FF:000395">
    <property type="entry name" value="zinc finger protein 513"/>
    <property type="match status" value="1"/>
</dbReference>
<evidence type="ECO:0000259" key="14">
    <source>
        <dbReference type="PROSITE" id="PS50157"/>
    </source>
</evidence>
<evidence type="ECO:0000256" key="10">
    <source>
        <dbReference type="ARBA" id="ARBA00023163"/>
    </source>
</evidence>
<dbReference type="FunFam" id="3.30.160.60:FF:000952">
    <property type="entry name" value="RE1-silencing transcription factor B"/>
    <property type="match status" value="1"/>
</dbReference>
<feature type="region of interest" description="Disordered" evidence="13">
    <location>
        <begin position="51"/>
        <end position="78"/>
    </location>
</feature>
<feature type="compositionally biased region" description="Basic and acidic residues" evidence="13">
    <location>
        <begin position="508"/>
        <end position="520"/>
    </location>
</feature>
<dbReference type="OrthoDB" id="427030at2759"/>
<comment type="subcellular location">
    <subcellularLocation>
        <location evidence="2">Cytoplasm</location>
    </subcellularLocation>
    <subcellularLocation>
        <location evidence="1">Nucleus</location>
    </subcellularLocation>
</comment>
<feature type="compositionally biased region" description="Acidic residues" evidence="13">
    <location>
        <begin position="57"/>
        <end position="69"/>
    </location>
</feature>
<feature type="compositionally biased region" description="Low complexity" evidence="13">
    <location>
        <begin position="906"/>
        <end position="921"/>
    </location>
</feature>
<evidence type="ECO:0000256" key="11">
    <source>
        <dbReference type="ARBA" id="ARBA00023242"/>
    </source>
</evidence>
<feature type="domain" description="C2H2-type" evidence="14">
    <location>
        <begin position="289"/>
        <end position="316"/>
    </location>
</feature>
<evidence type="ECO:0000256" key="7">
    <source>
        <dbReference type="ARBA" id="ARBA00022771"/>
    </source>
</evidence>
<evidence type="ECO:0000313" key="16">
    <source>
        <dbReference type="Proteomes" id="UP001148018"/>
    </source>
</evidence>
<feature type="compositionally biased region" description="Low complexity" evidence="13">
    <location>
        <begin position="935"/>
        <end position="947"/>
    </location>
</feature>
<dbReference type="InterPro" id="IPR057281">
    <property type="entry name" value="Zfn-C2H2_REST"/>
</dbReference>
<feature type="region of interest" description="Disordered" evidence="13">
    <location>
        <begin position="441"/>
        <end position="947"/>
    </location>
</feature>
<dbReference type="GO" id="GO:0005737">
    <property type="term" value="C:cytoplasm"/>
    <property type="evidence" value="ECO:0007669"/>
    <property type="project" value="UniProtKB-SubCell"/>
</dbReference>
<keyword evidence="6" id="KW-0677">Repeat</keyword>
<evidence type="ECO:0000256" key="12">
    <source>
        <dbReference type="PROSITE-ProRule" id="PRU00042"/>
    </source>
</evidence>
<evidence type="ECO:0000256" key="8">
    <source>
        <dbReference type="ARBA" id="ARBA00022833"/>
    </source>
</evidence>
<dbReference type="PROSITE" id="PS00028">
    <property type="entry name" value="ZINC_FINGER_C2H2_1"/>
    <property type="match status" value="1"/>
</dbReference>
<evidence type="ECO:0000256" key="6">
    <source>
        <dbReference type="ARBA" id="ARBA00022737"/>
    </source>
</evidence>
<evidence type="ECO:0000313" key="15">
    <source>
        <dbReference type="EMBL" id="KAJ3588468.1"/>
    </source>
</evidence>
<feature type="domain" description="C2H2-type" evidence="14">
    <location>
        <begin position="345"/>
        <end position="373"/>
    </location>
</feature>
<dbReference type="PANTHER" id="PTHR24403">
    <property type="entry name" value="ZINC FINGER PROTEIN"/>
    <property type="match status" value="1"/>
</dbReference>
<dbReference type="SMART" id="SM00355">
    <property type="entry name" value="ZnF_C2H2"/>
    <property type="match status" value="9"/>
</dbReference>
<keyword evidence="4" id="KW-0678">Repressor</keyword>
<comment type="caution">
    <text evidence="15">The sequence shown here is derived from an EMBL/GenBank/DDBJ whole genome shotgun (WGS) entry which is preliminary data.</text>
</comment>
<keyword evidence="16" id="KW-1185">Reference proteome</keyword>
<dbReference type="PANTHER" id="PTHR24403:SF102">
    <property type="entry name" value="RE1-SILENCING TRANSCRIPTION FACTOR"/>
    <property type="match status" value="1"/>
</dbReference>
<evidence type="ECO:0000256" key="4">
    <source>
        <dbReference type="ARBA" id="ARBA00022491"/>
    </source>
</evidence>
<feature type="compositionally biased region" description="Basic residues" evidence="13">
    <location>
        <begin position="763"/>
        <end position="773"/>
    </location>
</feature>
<reference evidence="15" key="1">
    <citation type="submission" date="2022-07" db="EMBL/GenBank/DDBJ databases">
        <title>Chromosome-level genome of Muraenolepis orangiensis.</title>
        <authorList>
            <person name="Kim J."/>
        </authorList>
    </citation>
    <scope>NUCLEOTIDE SEQUENCE</scope>
    <source>
        <strain evidence="15">KU_S4_2022</strain>
        <tissue evidence="15">Muscle</tissue>
    </source>
</reference>
<feature type="compositionally biased region" description="Basic residues" evidence="13">
    <location>
        <begin position="521"/>
        <end position="532"/>
    </location>
</feature>
<dbReference type="InterPro" id="IPR013087">
    <property type="entry name" value="Znf_C2H2_type"/>
</dbReference>
<dbReference type="GO" id="GO:0005634">
    <property type="term" value="C:nucleus"/>
    <property type="evidence" value="ECO:0007669"/>
    <property type="project" value="UniProtKB-SubCell"/>
</dbReference>
<evidence type="ECO:0000256" key="5">
    <source>
        <dbReference type="ARBA" id="ARBA00022723"/>
    </source>
</evidence>
<keyword evidence="10" id="KW-0804">Transcription</keyword>
<keyword evidence="11" id="KW-0539">Nucleus</keyword>
<dbReference type="FunFam" id="3.30.160.60:FF:000662">
    <property type="entry name" value="RE1-silencing transcription factor A"/>
    <property type="match status" value="1"/>
</dbReference>
<feature type="domain" description="C2H2-type" evidence="14">
    <location>
        <begin position="317"/>
        <end position="344"/>
    </location>
</feature>
<dbReference type="Proteomes" id="UP001148018">
    <property type="component" value="Unassembled WGS sequence"/>
</dbReference>
<feature type="compositionally biased region" description="Basic and acidic residues" evidence="13">
    <location>
        <begin position="609"/>
        <end position="637"/>
    </location>
</feature>
<dbReference type="Pfam" id="PF13909">
    <property type="entry name" value="zf-H2C2_5"/>
    <property type="match status" value="1"/>
</dbReference>
<feature type="compositionally biased region" description="Polar residues" evidence="13">
    <location>
        <begin position="849"/>
        <end position="864"/>
    </location>
</feature>
<evidence type="ECO:0000256" key="3">
    <source>
        <dbReference type="ARBA" id="ARBA00022490"/>
    </source>
</evidence>
<keyword evidence="8" id="KW-0862">Zinc</keyword>
<dbReference type="Pfam" id="PF24540">
    <property type="entry name" value="zf-C2H2_REST"/>
    <property type="match status" value="1"/>
</dbReference>
<dbReference type="Gene3D" id="3.30.160.60">
    <property type="entry name" value="Classic Zinc Finger"/>
    <property type="match status" value="5"/>
</dbReference>
<feature type="compositionally biased region" description="Basic and acidic residues" evidence="13">
    <location>
        <begin position="890"/>
        <end position="905"/>
    </location>
</feature>
<dbReference type="GO" id="GO:0008270">
    <property type="term" value="F:zinc ion binding"/>
    <property type="evidence" value="ECO:0007669"/>
    <property type="project" value="UniProtKB-KW"/>
</dbReference>
<evidence type="ECO:0000256" key="2">
    <source>
        <dbReference type="ARBA" id="ARBA00004496"/>
    </source>
</evidence>
<keyword evidence="3" id="KW-0963">Cytoplasm</keyword>
<dbReference type="EMBL" id="JANIIK010000116">
    <property type="protein sequence ID" value="KAJ3588468.1"/>
    <property type="molecule type" value="Genomic_DNA"/>
</dbReference>
<protein>
    <recommendedName>
        <fullName evidence="14">C2H2-type domain-containing protein</fullName>
    </recommendedName>
</protein>
<dbReference type="AlphaFoldDB" id="A0A9Q0DJ62"/>
<gene>
    <name evidence="15" type="ORF">NHX12_012060</name>
</gene>
<dbReference type="SUPFAM" id="SSF57667">
    <property type="entry name" value="beta-beta-alpha zinc fingers"/>
    <property type="match status" value="3"/>
</dbReference>
<sequence>MATRTMFPAGVFSVGGQMMEDEGPVLSELPGNHLPVPQLVMLANAATAVGGGVESSAEVEEEEEEEEGDGVGWDGPTKEKEMVELKTVGCSYSDSEGENVRYSYDYQNQVEFCVVDYVDSPASQALTPAPRDWSKPAKVPPIRRKIDHLTIVESAKKKKPFHCKPCNYQAGNEEEFVEHLGTHAASKMMVVNCVEGRSKAKQATEAGGGGPAPDSEAAEGDMADSKGVIRCERCGYNTNRYDHYVAHLKHHSKEGEDHRVFKCTLCPYTTVSQYHWRKHLRNHFPSKLHTCDQCSYFSDRKSNYIQHIRTHTGVRPFRCPYCDYSSSQKTHLTRHMRTHSGERPFKCDSCNYLAANQHEVTRHARQVHNGPKPLACPYCPYKTADRSNYKKHVELHVNPRQFHCPLCKYAASKKCNLQYHIKSRHLGCDIPIDVSKVKLRVKKGSEDSAKSNKARSTDDEDDSDWDEYVRKPEPAAISLTTKKSGRHAQAVENEAETDRVQRRARSATADKEKGVAEGKGQRKLPTRQKKVAKVCENAKETSGAEDGPAAPPVKRSYKKKRQLSPPEVEEMSQVQGGSKETELAAGGESVGGGEPVKPIGEAQVTLQRSMEEMKKLQKETRMEKVRKIKQEKDELKVGAKTSRRLQSRRTGARKSDKTKSPKSVDVAMRSGPEEMPEVSKELGKVKAMKRKAMEALDLSTKHPSAETPAVGHSSPKKCKTSAADQPATKPSGSKVLSETTEPCPALEKDLRPKETAACPATPRKTRKTNKKTPVRRDSPVSIKAPPTDATSSATELQSDPTGPPPDIRPEENPTKPPLARPDVNTLPRDAAPPVPENNSTEDISVDTEAPSTGSRPSKETTPSPITDRHAAPVFCRPAGKAPRPALKLPRHGEEDEGIHSSHEGTSDVSDSASEGGSEDSGLNSAGAGSGKMPNDPETPTDEIPTPTELKSHLCVFCDRTFPLEVEYRRHVNRHLVNVYYPAAATAKGGK</sequence>